<evidence type="ECO:0000313" key="3">
    <source>
        <dbReference type="Proteomes" id="UP000688137"/>
    </source>
</evidence>
<comment type="caution">
    <text evidence="2">The sequence shown here is derived from an EMBL/GenBank/DDBJ whole genome shotgun (WGS) entry which is preliminary data.</text>
</comment>
<protein>
    <submittedName>
        <fullName evidence="2">Uncharacterized protein</fullName>
    </submittedName>
</protein>
<dbReference type="AlphaFoldDB" id="A0A8S1JZT1"/>
<accession>A0A8S1JZT1</accession>
<proteinExistence type="predicted"/>
<feature type="region of interest" description="Disordered" evidence="1">
    <location>
        <begin position="99"/>
        <end position="128"/>
    </location>
</feature>
<evidence type="ECO:0000256" key="1">
    <source>
        <dbReference type="SAM" id="MobiDB-lite"/>
    </source>
</evidence>
<gene>
    <name evidence="2" type="ORF">PPRIM_AZ9-3.1.T0050352</name>
</gene>
<name>A0A8S1JZT1_PARPR</name>
<keyword evidence="3" id="KW-1185">Reference proteome</keyword>
<reference evidence="2" key="1">
    <citation type="submission" date="2021-01" db="EMBL/GenBank/DDBJ databases">
        <authorList>
            <consortium name="Genoscope - CEA"/>
            <person name="William W."/>
        </authorList>
    </citation>
    <scope>NUCLEOTIDE SEQUENCE</scope>
</reference>
<feature type="compositionally biased region" description="Basic and acidic residues" evidence="1">
    <location>
        <begin position="111"/>
        <end position="128"/>
    </location>
</feature>
<evidence type="ECO:0000313" key="2">
    <source>
        <dbReference type="EMBL" id="CAD8043698.1"/>
    </source>
</evidence>
<organism evidence="2 3">
    <name type="scientific">Paramecium primaurelia</name>
    <dbReference type="NCBI Taxonomy" id="5886"/>
    <lineage>
        <taxon>Eukaryota</taxon>
        <taxon>Sar</taxon>
        <taxon>Alveolata</taxon>
        <taxon>Ciliophora</taxon>
        <taxon>Intramacronucleata</taxon>
        <taxon>Oligohymenophorea</taxon>
        <taxon>Peniculida</taxon>
        <taxon>Parameciidae</taxon>
        <taxon>Paramecium</taxon>
    </lineage>
</organism>
<dbReference type="OMA" id="NEDGGWI"/>
<sequence>MQQDKEISKNWLRVDPFDIPVLKDAPKHQPERFSEYVELKDENDNVIGFQVDEQQYIFDSEGGWRDENGCHYDKDGQPAGWFVLHPGDIHHEHFYDQDGIYVPSDNENSDNEQKLGGDAKQIQKSEQS</sequence>
<dbReference type="Proteomes" id="UP000688137">
    <property type="component" value="Unassembled WGS sequence"/>
</dbReference>
<dbReference type="EMBL" id="CAJJDM010000002">
    <property type="protein sequence ID" value="CAD8043698.1"/>
    <property type="molecule type" value="Genomic_DNA"/>
</dbReference>